<dbReference type="Proteomes" id="UP000237990">
    <property type="component" value="Chromosome"/>
</dbReference>
<name>A0AAD0HSH2_MESFO</name>
<dbReference type="RefSeq" id="WP_023026217.1">
    <property type="nucleotide sequence ID" value="NZ_CP022432.1"/>
</dbReference>
<dbReference type="GO" id="GO:0008448">
    <property type="term" value="F:N-acetylglucosamine-6-phosphate deacetylase activity"/>
    <property type="evidence" value="ECO:0007669"/>
    <property type="project" value="TreeGrafter"/>
</dbReference>
<evidence type="ECO:0000256" key="1">
    <source>
        <dbReference type="ARBA" id="ARBA00010716"/>
    </source>
</evidence>
<gene>
    <name evidence="3" type="ORF">MflW12_6910</name>
</gene>
<dbReference type="SUPFAM" id="SSF51556">
    <property type="entry name" value="Metallo-dependent hydrolases"/>
    <property type="match status" value="1"/>
</dbReference>
<reference evidence="3 4" key="1">
    <citation type="submission" date="2017-07" db="EMBL/GenBank/DDBJ databases">
        <title>Comparative genomic analysis of Mesoplasma florum.</title>
        <authorList>
            <person name="Baby V."/>
            <person name="Lachance J.-C."/>
            <person name="Gagnon J."/>
            <person name="Lucier J.-F."/>
            <person name="Matteau D."/>
            <person name="Knight T.F."/>
            <person name="Rodrigue S."/>
        </authorList>
    </citation>
    <scope>NUCLEOTIDE SEQUENCE [LARGE SCALE GENOMIC DNA]</scope>
    <source>
        <strain evidence="3 4">W12</strain>
    </source>
</reference>
<dbReference type="PANTHER" id="PTHR11113:SF14">
    <property type="entry name" value="N-ACETYLGLUCOSAMINE-6-PHOSPHATE DEACETYLASE"/>
    <property type="match status" value="1"/>
</dbReference>
<dbReference type="GO" id="GO:0006046">
    <property type="term" value="P:N-acetylglucosamine catabolic process"/>
    <property type="evidence" value="ECO:0007669"/>
    <property type="project" value="TreeGrafter"/>
</dbReference>
<dbReference type="PANTHER" id="PTHR11113">
    <property type="entry name" value="N-ACETYLGLUCOSAMINE-6-PHOSPHATE DEACETYLASE"/>
    <property type="match status" value="1"/>
</dbReference>
<sequence>MEGNQLKKDYLLGVKHICHIFNAMSGVDQRRPGLMTAALNYSDILVEVISDGLHIDDEVIKLIYKIKGPDEISIITDSMNAKGLDDGKYKLGILEVIKDGMTVKLSSNAALAGAGTTFDQNVRNYKRVCNLEMTDLVKWLQPILLNKWNYLIQDQLK</sequence>
<evidence type="ECO:0000256" key="2">
    <source>
        <dbReference type="ARBA" id="ARBA00022801"/>
    </source>
</evidence>
<proteinExistence type="inferred from homology"/>
<dbReference type="EMBL" id="CP022432">
    <property type="protein sequence ID" value="AVN66096.1"/>
    <property type="molecule type" value="Genomic_DNA"/>
</dbReference>
<evidence type="ECO:0000313" key="4">
    <source>
        <dbReference type="Proteomes" id="UP000237990"/>
    </source>
</evidence>
<keyword evidence="2" id="KW-0378">Hydrolase</keyword>
<dbReference type="Gene3D" id="3.20.20.140">
    <property type="entry name" value="Metal-dependent hydrolases"/>
    <property type="match status" value="1"/>
</dbReference>
<organism evidence="3 4">
    <name type="scientific">Mesoplasma florum</name>
    <name type="common">Acholeplasma florum</name>
    <dbReference type="NCBI Taxonomy" id="2151"/>
    <lineage>
        <taxon>Bacteria</taxon>
        <taxon>Bacillati</taxon>
        <taxon>Mycoplasmatota</taxon>
        <taxon>Mollicutes</taxon>
        <taxon>Entomoplasmatales</taxon>
        <taxon>Entomoplasmataceae</taxon>
        <taxon>Mesoplasma</taxon>
    </lineage>
</organism>
<dbReference type="InterPro" id="IPR032466">
    <property type="entry name" value="Metal_Hydrolase"/>
</dbReference>
<accession>A0AAD0HSH2</accession>
<protein>
    <submittedName>
        <fullName evidence="3">N-acetylglucosamine-6-phosphate deacetylase</fullName>
    </submittedName>
</protein>
<comment type="similarity">
    <text evidence="1">Belongs to the metallo-dependent hydrolases superfamily. NagA family.</text>
</comment>
<evidence type="ECO:0000313" key="3">
    <source>
        <dbReference type="EMBL" id="AVN66096.1"/>
    </source>
</evidence>
<dbReference type="AlphaFoldDB" id="A0AAD0HSH2"/>